<name>A0ABS9Z9T6_9HYPH</name>
<reference evidence="2" key="1">
    <citation type="journal article" date="2022" name="ISME J.">
        <title>Identification of active gaseous-alkane degraders at natural gas seeps.</title>
        <authorList>
            <person name="Farhan Ul Haque M."/>
            <person name="Hernandez M."/>
            <person name="Crombie A.T."/>
            <person name="Murrell J.C."/>
        </authorList>
    </citation>
    <scope>NUCLEOTIDE SEQUENCE</scope>
    <source>
        <strain evidence="2">PC2</strain>
    </source>
</reference>
<dbReference type="InterPro" id="IPR029063">
    <property type="entry name" value="SAM-dependent_MTases_sf"/>
</dbReference>
<evidence type="ECO:0000259" key="1">
    <source>
        <dbReference type="Pfam" id="PF08242"/>
    </source>
</evidence>
<dbReference type="Proteomes" id="UP001139104">
    <property type="component" value="Unassembled WGS sequence"/>
</dbReference>
<dbReference type="PANTHER" id="PTHR43861">
    <property type="entry name" value="TRANS-ACONITATE 2-METHYLTRANSFERASE-RELATED"/>
    <property type="match status" value="1"/>
</dbReference>
<evidence type="ECO:0000313" key="3">
    <source>
        <dbReference type="Proteomes" id="UP001139104"/>
    </source>
</evidence>
<dbReference type="InterPro" id="IPR013217">
    <property type="entry name" value="Methyltransf_12"/>
</dbReference>
<dbReference type="CDD" id="cd02440">
    <property type="entry name" value="AdoMet_MTases"/>
    <property type="match status" value="1"/>
</dbReference>
<proteinExistence type="predicted"/>
<feature type="domain" description="Methyltransferase type 12" evidence="1">
    <location>
        <begin position="64"/>
        <end position="150"/>
    </location>
</feature>
<dbReference type="SUPFAM" id="SSF53335">
    <property type="entry name" value="S-adenosyl-L-methionine-dependent methyltransferases"/>
    <property type="match status" value="1"/>
</dbReference>
<dbReference type="GO" id="GO:0008168">
    <property type="term" value="F:methyltransferase activity"/>
    <property type="evidence" value="ECO:0007669"/>
    <property type="project" value="UniProtKB-KW"/>
</dbReference>
<sequence length="266" mass="30794">MYSFDIVQSLSPSRDVHPQDTMYKKDSPDHYFAVGRSMLWAVFNCLNLRASYKFGLSNIERIFDFGCGYGRVTRYFRSAFPEAEVHVTDFDARGVQFCVEQFQCLDTQGGIAENFYDLIFLGSVFTHLPSQTVSQLLPLLLKALRPNGVLIFTTQGRFPVERMRGFDWENDKGRSWMHYNLEREAFEKLVRMFQETDYGFVDYPKRTGYGVAIASPFWYSREILKNTSFIQILLQEKGFDNHQDVSAFMRADVADLAKGPLFFARG</sequence>
<keyword evidence="2" id="KW-0489">Methyltransferase</keyword>
<dbReference type="GO" id="GO:0032259">
    <property type="term" value="P:methylation"/>
    <property type="evidence" value="ECO:0007669"/>
    <property type="project" value="UniProtKB-KW"/>
</dbReference>
<dbReference type="PANTHER" id="PTHR43861:SF1">
    <property type="entry name" value="TRANS-ACONITATE 2-METHYLTRANSFERASE"/>
    <property type="match status" value="1"/>
</dbReference>
<gene>
    <name evidence="2" type="ORF">K2U94_15690</name>
</gene>
<organism evidence="2 3">
    <name type="scientific">Candidatus Rhodoblastus alkanivorans</name>
    <dbReference type="NCBI Taxonomy" id="2954117"/>
    <lineage>
        <taxon>Bacteria</taxon>
        <taxon>Pseudomonadati</taxon>
        <taxon>Pseudomonadota</taxon>
        <taxon>Alphaproteobacteria</taxon>
        <taxon>Hyphomicrobiales</taxon>
        <taxon>Rhodoblastaceae</taxon>
        <taxon>Rhodoblastus</taxon>
    </lineage>
</organism>
<comment type="caution">
    <text evidence="2">The sequence shown here is derived from an EMBL/GenBank/DDBJ whole genome shotgun (WGS) entry which is preliminary data.</text>
</comment>
<dbReference type="Pfam" id="PF08242">
    <property type="entry name" value="Methyltransf_12"/>
    <property type="match status" value="1"/>
</dbReference>
<keyword evidence="3" id="KW-1185">Reference proteome</keyword>
<evidence type="ECO:0000313" key="2">
    <source>
        <dbReference type="EMBL" id="MCI4684186.1"/>
    </source>
</evidence>
<dbReference type="Gene3D" id="3.40.50.150">
    <property type="entry name" value="Vaccinia Virus protein VP39"/>
    <property type="match status" value="1"/>
</dbReference>
<dbReference type="EMBL" id="JAIVFP010000001">
    <property type="protein sequence ID" value="MCI4684186.1"/>
    <property type="molecule type" value="Genomic_DNA"/>
</dbReference>
<keyword evidence="2" id="KW-0808">Transferase</keyword>
<accession>A0ABS9Z9T6</accession>
<dbReference type="RefSeq" id="WP_243068094.1">
    <property type="nucleotide sequence ID" value="NZ_JAIVFK010000015.1"/>
</dbReference>
<protein>
    <submittedName>
        <fullName evidence="2">Class I SAM-dependent methyltransferase</fullName>
    </submittedName>
</protein>